<dbReference type="InterPro" id="IPR036393">
    <property type="entry name" value="AceGlu_kinase-like_sf"/>
</dbReference>
<evidence type="ECO:0000259" key="11">
    <source>
        <dbReference type="Pfam" id="PF00696"/>
    </source>
</evidence>
<dbReference type="Proteomes" id="UP001187859">
    <property type="component" value="Unassembled WGS sequence"/>
</dbReference>
<dbReference type="Pfam" id="PF22468">
    <property type="entry name" value="ACT_9"/>
    <property type="match status" value="1"/>
</dbReference>
<dbReference type="GO" id="GO:0009088">
    <property type="term" value="P:threonine biosynthetic process"/>
    <property type="evidence" value="ECO:0007669"/>
    <property type="project" value="UniProtKB-UniPathway"/>
</dbReference>
<dbReference type="GO" id="GO:0005829">
    <property type="term" value="C:cytosol"/>
    <property type="evidence" value="ECO:0007669"/>
    <property type="project" value="TreeGrafter"/>
</dbReference>
<dbReference type="InterPro" id="IPR018042">
    <property type="entry name" value="Aspartate_kinase_CS"/>
</dbReference>
<dbReference type="InterPro" id="IPR045865">
    <property type="entry name" value="ACT-like_dom_sf"/>
</dbReference>
<dbReference type="Gene3D" id="3.40.1160.10">
    <property type="entry name" value="Acetylglutamate kinase-like"/>
    <property type="match status" value="1"/>
</dbReference>
<keyword evidence="5 9" id="KW-0418">Kinase</keyword>
<organism evidence="13 14">
    <name type="scientific">Shewanella xiamenensis</name>
    <dbReference type="NCBI Taxonomy" id="332186"/>
    <lineage>
        <taxon>Bacteria</taxon>
        <taxon>Pseudomonadati</taxon>
        <taxon>Pseudomonadota</taxon>
        <taxon>Gammaproteobacteria</taxon>
        <taxon>Alteromonadales</taxon>
        <taxon>Shewanellaceae</taxon>
        <taxon>Shewanella</taxon>
    </lineage>
</organism>
<dbReference type="SUPFAM" id="SSF53633">
    <property type="entry name" value="Carbamate kinase-like"/>
    <property type="match status" value="1"/>
</dbReference>
<evidence type="ECO:0000256" key="8">
    <source>
        <dbReference type="PIRSR" id="PIRSR000726-1"/>
    </source>
</evidence>
<comment type="similarity">
    <text evidence="2 9">Belongs to the aspartokinase family.</text>
</comment>
<name>A0A1E3UT66_9GAMM</name>
<dbReference type="GO" id="GO:0009090">
    <property type="term" value="P:homoserine biosynthetic process"/>
    <property type="evidence" value="ECO:0007669"/>
    <property type="project" value="TreeGrafter"/>
</dbReference>
<gene>
    <name evidence="13" type="primary">lysC</name>
    <name evidence="13" type="ORF">QM089_15495</name>
</gene>
<dbReference type="InterPro" id="IPR054352">
    <property type="entry name" value="ACT_Aspartokinase"/>
</dbReference>
<dbReference type="SUPFAM" id="SSF55021">
    <property type="entry name" value="ACT-like"/>
    <property type="match status" value="2"/>
</dbReference>
<dbReference type="PIRSF" id="PIRSF000726">
    <property type="entry name" value="Asp_kin"/>
    <property type="match status" value="1"/>
</dbReference>
<evidence type="ECO:0000256" key="5">
    <source>
        <dbReference type="ARBA" id="ARBA00022777"/>
    </source>
</evidence>
<dbReference type="InterPro" id="IPR001048">
    <property type="entry name" value="Asp/Glu/Uridylate_kinase"/>
</dbReference>
<evidence type="ECO:0000256" key="9">
    <source>
        <dbReference type="RuleBase" id="RU003448"/>
    </source>
</evidence>
<dbReference type="RefSeq" id="WP_069453524.1">
    <property type="nucleotide sequence ID" value="NZ_JAOCAS010000021.1"/>
</dbReference>
<proteinExistence type="inferred from homology"/>
<dbReference type="PANTHER" id="PTHR21499">
    <property type="entry name" value="ASPARTATE KINASE"/>
    <property type="match status" value="1"/>
</dbReference>
<feature type="binding site" evidence="8">
    <location>
        <begin position="257"/>
        <end position="258"/>
    </location>
    <ligand>
        <name>ATP</name>
        <dbReference type="ChEBI" id="CHEBI:30616"/>
    </ligand>
</feature>
<sequence>MSLVVAKFGGTSVADYGAMNRCAEIVLGNPDCRLVVVSASSGVTNLLVELTQESINDDGRLQRLKQIAQIQYAILDKLGRPNDVAAALDKLLSRMAVLSEALASQRSKATMDELLSLGEQCSSALFAAVLREKGANSSAFDVRRVLRTDSHFGRAEPQVEQIALLSSEHLLPLLSEQVIVTQGFIGSDEAGQTTTLGRGGSDYSAALLAEALKASAVEIWTDVAGIYTTDPRLAPNAHPIAEISFNEAAEMATFGAKVLHPATILPAVRQQIQVFVGSSKEPEKGGTWIRHQVEDAPVFRAVALRRDQTLLNLHSLQMLHAQGFLAETFATLARHKISVDLITTSEVNVSLTLDKTGSDSSGQGLLSEALLQELSQHCRVRVEDGLALVAIIGNRIATTAGICRRVFEVLEPHNVRMICQGASPHNLCVLVAESEAAQVVKALHENLFEGV</sequence>
<dbReference type="EMBL" id="JASGOQ010000001">
    <property type="protein sequence ID" value="MDV5391621.1"/>
    <property type="molecule type" value="Genomic_DNA"/>
</dbReference>
<dbReference type="PROSITE" id="PS00324">
    <property type="entry name" value="ASPARTOKINASE"/>
    <property type="match status" value="1"/>
</dbReference>
<dbReference type="NCBIfam" id="TIGR00656">
    <property type="entry name" value="asp_kin_monofn"/>
    <property type="match status" value="1"/>
</dbReference>
<keyword evidence="4 8" id="KW-0547">Nucleotide-binding</keyword>
<dbReference type="NCBIfam" id="NF006570">
    <property type="entry name" value="PRK09084.1"/>
    <property type="match status" value="1"/>
</dbReference>
<dbReference type="GO" id="GO:0009089">
    <property type="term" value="P:lysine biosynthetic process via diaminopimelate"/>
    <property type="evidence" value="ECO:0007669"/>
    <property type="project" value="UniProtKB-UniPathway"/>
</dbReference>
<dbReference type="AlphaFoldDB" id="A0A1E3UT66"/>
<dbReference type="GO" id="GO:0004072">
    <property type="term" value="F:aspartate kinase activity"/>
    <property type="evidence" value="ECO:0007669"/>
    <property type="project" value="UniProtKB-EC"/>
</dbReference>
<keyword evidence="6 8" id="KW-0067">ATP-binding</keyword>
<feature type="binding site" evidence="8">
    <location>
        <position position="227"/>
    </location>
    <ligand>
        <name>ATP</name>
        <dbReference type="ChEBI" id="CHEBI:30616"/>
    </ligand>
</feature>
<dbReference type="CDD" id="cd04917">
    <property type="entry name" value="ACT_AKiii-LysC-EC_2"/>
    <property type="match status" value="1"/>
</dbReference>
<dbReference type="NCBIfam" id="TIGR00657">
    <property type="entry name" value="asp_kinases"/>
    <property type="match status" value="1"/>
</dbReference>
<accession>A0A1E3UT66</accession>
<feature type="domain" description="Aspartokinase ACT" evidence="12">
    <location>
        <begin position="389"/>
        <end position="446"/>
    </location>
</feature>
<dbReference type="PANTHER" id="PTHR21499:SF59">
    <property type="entry name" value="ASPARTOKINASE"/>
    <property type="match status" value="1"/>
</dbReference>
<comment type="pathway">
    <text evidence="1 10">Amino-acid biosynthesis; L-lysine biosynthesis via DAP pathway; (S)-tetrahydrodipicolinate from L-aspartate: step 1/4.</text>
</comment>
<feature type="domain" description="Aspartate/glutamate/uridylate kinase" evidence="11">
    <location>
        <begin position="3"/>
        <end position="277"/>
    </location>
</feature>
<dbReference type="Gene3D" id="1.20.120.1320">
    <property type="entry name" value="Aspartokinase, catalytic domain"/>
    <property type="match status" value="1"/>
</dbReference>
<feature type="binding site" evidence="8">
    <location>
        <position position="44"/>
    </location>
    <ligand>
        <name>substrate</name>
    </ligand>
</feature>
<comment type="catalytic activity">
    <reaction evidence="7 9">
        <text>L-aspartate + ATP = 4-phospho-L-aspartate + ADP</text>
        <dbReference type="Rhea" id="RHEA:23776"/>
        <dbReference type="ChEBI" id="CHEBI:29991"/>
        <dbReference type="ChEBI" id="CHEBI:30616"/>
        <dbReference type="ChEBI" id="CHEBI:57535"/>
        <dbReference type="ChEBI" id="CHEBI:456216"/>
        <dbReference type="EC" id="2.7.2.4"/>
    </reaction>
</comment>
<dbReference type="FunFam" id="3.30.70.260:FF:000017">
    <property type="entry name" value="Aspartokinase"/>
    <property type="match status" value="1"/>
</dbReference>
<dbReference type="EC" id="2.7.2.4" evidence="9"/>
<evidence type="ECO:0000256" key="6">
    <source>
        <dbReference type="ARBA" id="ARBA00022840"/>
    </source>
</evidence>
<evidence type="ECO:0000256" key="7">
    <source>
        <dbReference type="ARBA" id="ARBA00047872"/>
    </source>
</evidence>
<dbReference type="Pfam" id="PF00696">
    <property type="entry name" value="AA_kinase"/>
    <property type="match status" value="1"/>
</dbReference>
<comment type="pathway">
    <text evidence="10">Amino-acid biosynthesis; L-methionine biosynthesis via de novo pathway; L-homoserine from L-aspartate: step 1/3.</text>
</comment>
<dbReference type="OrthoDB" id="9799110at2"/>
<evidence type="ECO:0000256" key="4">
    <source>
        <dbReference type="ARBA" id="ARBA00022741"/>
    </source>
</evidence>
<dbReference type="GO" id="GO:0005524">
    <property type="term" value="F:ATP binding"/>
    <property type="evidence" value="ECO:0007669"/>
    <property type="project" value="UniProtKB-KW"/>
</dbReference>
<evidence type="ECO:0000256" key="1">
    <source>
        <dbReference type="ARBA" id="ARBA00004766"/>
    </source>
</evidence>
<dbReference type="InterPro" id="IPR042199">
    <property type="entry name" value="AsparK_Bifunc_asparK/hSer_DH"/>
</dbReference>
<keyword evidence="10" id="KW-0028">Amino-acid biosynthesis</keyword>
<reference evidence="13" key="1">
    <citation type="submission" date="2023-05" db="EMBL/GenBank/DDBJ databases">
        <title>Colonisation of extended spectrum b-lactamase- and carbapenemase-producing bacteria on hospital surfaces from low- and middle-income countries.</title>
        <authorList>
            <person name="Nieto-Rosado M."/>
            <person name="Sands K."/>
            <person name="Iregbu K."/>
            <person name="Zahra R."/>
            <person name="Mazarati J.B."/>
            <person name="Mehtar S."/>
            <person name="Barnards-Group B."/>
            <person name="Walsh T.R."/>
        </authorList>
    </citation>
    <scope>NUCLEOTIDE SEQUENCE</scope>
    <source>
        <strain evidence="13">PP-E493</strain>
    </source>
</reference>
<protein>
    <recommendedName>
        <fullName evidence="9">Aspartokinase</fullName>
        <ecNumber evidence="9">2.7.2.4</ecNumber>
    </recommendedName>
</protein>
<evidence type="ECO:0000313" key="13">
    <source>
        <dbReference type="EMBL" id="MDV5391621.1"/>
    </source>
</evidence>
<evidence type="ECO:0000256" key="2">
    <source>
        <dbReference type="ARBA" id="ARBA00010122"/>
    </source>
</evidence>
<dbReference type="InterPro" id="IPR005260">
    <property type="entry name" value="Asp_kin_monofn"/>
</dbReference>
<evidence type="ECO:0000256" key="10">
    <source>
        <dbReference type="RuleBase" id="RU004249"/>
    </source>
</evidence>
<keyword evidence="3 9" id="KW-0808">Transferase</keyword>
<feature type="binding site" evidence="8">
    <location>
        <begin position="221"/>
        <end position="222"/>
    </location>
    <ligand>
        <name>ATP</name>
        <dbReference type="ChEBI" id="CHEBI:30616"/>
    </ligand>
</feature>
<feature type="binding site" evidence="8">
    <location>
        <begin position="7"/>
        <end position="10"/>
    </location>
    <ligand>
        <name>ATP</name>
        <dbReference type="ChEBI" id="CHEBI:30616"/>
    </ligand>
</feature>
<dbReference type="InterPro" id="IPR047962">
    <property type="entry name" value="LysC_ACT_2"/>
</dbReference>
<dbReference type="InterPro" id="IPR001341">
    <property type="entry name" value="Asp_kinase"/>
</dbReference>
<evidence type="ECO:0000256" key="3">
    <source>
        <dbReference type="ARBA" id="ARBA00022679"/>
    </source>
</evidence>
<comment type="caution">
    <text evidence="13">The sequence shown here is derived from an EMBL/GenBank/DDBJ whole genome shotgun (WGS) entry which is preliminary data.</text>
</comment>
<feature type="binding site" evidence="8">
    <location>
        <position position="232"/>
    </location>
    <ligand>
        <name>ATP</name>
        <dbReference type="ChEBI" id="CHEBI:30616"/>
    </ligand>
</feature>
<comment type="pathway">
    <text evidence="10">Amino-acid biosynthesis; L-threonine biosynthesis; L-threonine from L-aspartate: step 1/5.</text>
</comment>
<evidence type="ECO:0000313" key="14">
    <source>
        <dbReference type="Proteomes" id="UP001187859"/>
    </source>
</evidence>
<evidence type="ECO:0000259" key="12">
    <source>
        <dbReference type="Pfam" id="PF22468"/>
    </source>
</evidence>
<feature type="binding site" evidence="8">
    <location>
        <position position="119"/>
    </location>
    <ligand>
        <name>substrate</name>
    </ligand>
</feature>
<dbReference type="Gene3D" id="3.30.70.260">
    <property type="match status" value="2"/>
</dbReference>